<reference evidence="1 2" key="1">
    <citation type="submission" date="2020-09" db="EMBL/GenBank/DDBJ databases">
        <title>De no assembly of potato wild relative species, Solanum commersonii.</title>
        <authorList>
            <person name="Cho K."/>
        </authorList>
    </citation>
    <scope>NUCLEOTIDE SEQUENCE [LARGE SCALE GENOMIC DNA]</scope>
    <source>
        <strain evidence="1">LZ3.2</strain>
        <tissue evidence="1">Leaf</tissue>
    </source>
</reference>
<protein>
    <submittedName>
        <fullName evidence="1">Uncharacterized protein</fullName>
    </submittedName>
</protein>
<name>A0A9J6B0Q5_SOLCO</name>
<evidence type="ECO:0000313" key="1">
    <source>
        <dbReference type="EMBL" id="KAG5630389.1"/>
    </source>
</evidence>
<organism evidence="1 2">
    <name type="scientific">Solanum commersonii</name>
    <name type="common">Commerson's wild potato</name>
    <name type="synonym">Commerson's nightshade</name>
    <dbReference type="NCBI Taxonomy" id="4109"/>
    <lineage>
        <taxon>Eukaryota</taxon>
        <taxon>Viridiplantae</taxon>
        <taxon>Streptophyta</taxon>
        <taxon>Embryophyta</taxon>
        <taxon>Tracheophyta</taxon>
        <taxon>Spermatophyta</taxon>
        <taxon>Magnoliopsida</taxon>
        <taxon>eudicotyledons</taxon>
        <taxon>Gunneridae</taxon>
        <taxon>Pentapetalae</taxon>
        <taxon>asterids</taxon>
        <taxon>lamiids</taxon>
        <taxon>Solanales</taxon>
        <taxon>Solanaceae</taxon>
        <taxon>Solanoideae</taxon>
        <taxon>Solaneae</taxon>
        <taxon>Solanum</taxon>
    </lineage>
</organism>
<keyword evidence="2" id="KW-1185">Reference proteome</keyword>
<gene>
    <name evidence="1" type="ORF">H5410_002106</name>
</gene>
<proteinExistence type="predicted"/>
<evidence type="ECO:0000313" key="2">
    <source>
        <dbReference type="Proteomes" id="UP000824120"/>
    </source>
</evidence>
<dbReference type="Proteomes" id="UP000824120">
    <property type="component" value="Chromosome 1"/>
</dbReference>
<sequence length="123" mass="13843">MLNLPRIGRKGSSGLSARPLVESPYRLRMMLYSHSVSKIDGVSRANGKYHGDAKMVNDKRKWREPDPRRKAEDYGGELAPCSDIQRLFTLMKCGPDGSDRGACNEEMVREFYASYLATLRGSI</sequence>
<dbReference type="EMBL" id="JACXVP010000001">
    <property type="protein sequence ID" value="KAG5630389.1"/>
    <property type="molecule type" value="Genomic_DNA"/>
</dbReference>
<dbReference type="OrthoDB" id="1327928at2759"/>
<dbReference type="AlphaFoldDB" id="A0A9J6B0Q5"/>
<comment type="caution">
    <text evidence="1">The sequence shown here is derived from an EMBL/GenBank/DDBJ whole genome shotgun (WGS) entry which is preliminary data.</text>
</comment>
<accession>A0A9J6B0Q5</accession>